<evidence type="ECO:0000259" key="4">
    <source>
        <dbReference type="PROSITE" id="PS01124"/>
    </source>
</evidence>
<feature type="domain" description="HTH araC/xylS-type" evidence="4">
    <location>
        <begin position="234"/>
        <end position="332"/>
    </location>
</feature>
<accession>A0ABX6IP48</accession>
<organism evidence="5 6">
    <name type="scientific">Gordonia pseudamarae</name>
    <dbReference type="NCBI Taxonomy" id="2831662"/>
    <lineage>
        <taxon>Bacteria</taxon>
        <taxon>Bacillati</taxon>
        <taxon>Actinomycetota</taxon>
        <taxon>Actinomycetes</taxon>
        <taxon>Mycobacteriales</taxon>
        <taxon>Gordoniaceae</taxon>
        <taxon>Gordonia</taxon>
    </lineage>
</organism>
<dbReference type="SMART" id="SM00342">
    <property type="entry name" value="HTH_ARAC"/>
    <property type="match status" value="1"/>
</dbReference>
<dbReference type="Gene3D" id="1.10.10.60">
    <property type="entry name" value="Homeodomain-like"/>
    <property type="match status" value="1"/>
</dbReference>
<dbReference type="PANTHER" id="PTHR47894:SF4">
    <property type="entry name" value="HTH-TYPE TRANSCRIPTIONAL REGULATOR GADX"/>
    <property type="match status" value="1"/>
</dbReference>
<name>A0ABX6IP48_9ACTN</name>
<proteinExistence type="predicted"/>
<reference evidence="5" key="1">
    <citation type="journal article" date="2021" name="Nat. Microbiol.">
        <title>Cocultivation of an ultrasmall environmental parasitic bacterium with lytic ability against bacteria associated with wastewater foams.</title>
        <authorList>
            <person name="Batinovic S."/>
            <person name="Rose J.J.A."/>
            <person name="Ratcliffe J."/>
            <person name="Seviour R.J."/>
            <person name="Petrovski S."/>
        </authorList>
    </citation>
    <scope>NUCLEOTIDE SEQUENCE</scope>
    <source>
        <strain evidence="5">CON9</strain>
    </source>
</reference>
<evidence type="ECO:0000256" key="3">
    <source>
        <dbReference type="ARBA" id="ARBA00023163"/>
    </source>
</evidence>
<keyword evidence="3" id="KW-0804">Transcription</keyword>
<keyword evidence="2" id="KW-0238">DNA-binding</keyword>
<dbReference type="SUPFAM" id="SSF46689">
    <property type="entry name" value="Homeodomain-like"/>
    <property type="match status" value="1"/>
</dbReference>
<protein>
    <submittedName>
        <fullName evidence="5">Helix-turn-helix domain-containing protein</fullName>
    </submittedName>
</protein>
<evidence type="ECO:0000313" key="5">
    <source>
        <dbReference type="EMBL" id="QHN37747.1"/>
    </source>
</evidence>
<gene>
    <name evidence="5" type="ORF">GII31_21265</name>
</gene>
<dbReference type="InterPro" id="IPR009057">
    <property type="entry name" value="Homeodomain-like_sf"/>
</dbReference>
<dbReference type="InterPro" id="IPR032687">
    <property type="entry name" value="AraC-type_N"/>
</dbReference>
<dbReference type="Proteomes" id="UP001059836">
    <property type="component" value="Chromosome"/>
</dbReference>
<keyword evidence="1" id="KW-0805">Transcription regulation</keyword>
<evidence type="ECO:0000256" key="2">
    <source>
        <dbReference type="ARBA" id="ARBA00023125"/>
    </source>
</evidence>
<dbReference type="Pfam" id="PF12833">
    <property type="entry name" value="HTH_18"/>
    <property type="match status" value="1"/>
</dbReference>
<sequence>MIRAASLRGFAELVSEQGGDPAALLRRFGIPDDALLADDRLISITAHDLILDAAARDLACPDLGLRLAVAQDLTILGPLALAIESAGSVAEALDCAARFMYVHSPALRIGVEPDPAGRRNVVAFAYRKDLRESPYSPQAIELGLGLFHRTAVRLLGDGLPLYSVRIPHQPLSPVSRYTEFFDVPDVRFGAPFACLIAERSVLDERLGGANAQICALAQDYLAQHFPDPRTMTAVRVRTALTAILGIRTPSMADVARLLALHPRTLQRRLSAEGTSFAVVLDEVRRDTSYRYIVTTNMRFSQVASLVGFNEQSTLSHAVRRWFGVDPRGLRAGAGDPGP</sequence>
<dbReference type="PROSITE" id="PS01124">
    <property type="entry name" value="HTH_ARAC_FAMILY_2"/>
    <property type="match status" value="1"/>
</dbReference>
<dbReference type="PANTHER" id="PTHR47894">
    <property type="entry name" value="HTH-TYPE TRANSCRIPTIONAL REGULATOR GADX"/>
    <property type="match status" value="1"/>
</dbReference>
<dbReference type="EMBL" id="CP045809">
    <property type="protein sequence ID" value="QHN37747.1"/>
    <property type="molecule type" value="Genomic_DNA"/>
</dbReference>
<dbReference type="Pfam" id="PF12625">
    <property type="entry name" value="Arabinose_bd"/>
    <property type="match status" value="1"/>
</dbReference>
<evidence type="ECO:0000256" key="1">
    <source>
        <dbReference type="ARBA" id="ARBA00023015"/>
    </source>
</evidence>
<keyword evidence="6" id="KW-1185">Reference proteome</keyword>
<evidence type="ECO:0000313" key="6">
    <source>
        <dbReference type="Proteomes" id="UP001059836"/>
    </source>
</evidence>
<dbReference type="InterPro" id="IPR018060">
    <property type="entry name" value="HTH_AraC"/>
</dbReference>